<keyword evidence="2" id="KW-0677">Repeat</keyword>
<dbReference type="Gene3D" id="2.120.10.80">
    <property type="entry name" value="Kelch-type beta propeller"/>
    <property type="match status" value="1"/>
</dbReference>
<protein>
    <submittedName>
        <fullName evidence="3">Uncharacterized protein</fullName>
    </submittedName>
</protein>
<feature type="non-terminal residue" evidence="3">
    <location>
        <position position="1"/>
    </location>
</feature>
<keyword evidence="4" id="KW-1185">Reference proteome</keyword>
<dbReference type="SUPFAM" id="SSF117281">
    <property type="entry name" value="Kelch motif"/>
    <property type="match status" value="1"/>
</dbReference>
<gene>
    <name evidence="3" type="ORF">DUNSADRAFT_6758</name>
</gene>
<dbReference type="InterPro" id="IPR015915">
    <property type="entry name" value="Kelch-typ_b-propeller"/>
</dbReference>
<name>A0ABQ7H6M8_DUNSA</name>
<comment type="caution">
    <text evidence="3">The sequence shown here is derived from an EMBL/GenBank/DDBJ whole genome shotgun (WGS) entry which is preliminary data.</text>
</comment>
<organism evidence="3 4">
    <name type="scientific">Dunaliella salina</name>
    <name type="common">Green alga</name>
    <name type="synonym">Protococcus salinus</name>
    <dbReference type="NCBI Taxonomy" id="3046"/>
    <lineage>
        <taxon>Eukaryota</taxon>
        <taxon>Viridiplantae</taxon>
        <taxon>Chlorophyta</taxon>
        <taxon>core chlorophytes</taxon>
        <taxon>Chlorophyceae</taxon>
        <taxon>CS clade</taxon>
        <taxon>Chlamydomonadales</taxon>
        <taxon>Dunaliellaceae</taxon>
        <taxon>Dunaliella</taxon>
    </lineage>
</organism>
<keyword evidence="1" id="KW-0880">Kelch repeat</keyword>
<dbReference type="EMBL" id="MU069460">
    <property type="protein sequence ID" value="KAF5842514.1"/>
    <property type="molecule type" value="Genomic_DNA"/>
</dbReference>
<evidence type="ECO:0000313" key="4">
    <source>
        <dbReference type="Proteomes" id="UP000815325"/>
    </source>
</evidence>
<dbReference type="PANTHER" id="PTHR24412">
    <property type="entry name" value="KELCH PROTEIN"/>
    <property type="match status" value="1"/>
</dbReference>
<evidence type="ECO:0000256" key="2">
    <source>
        <dbReference type="ARBA" id="ARBA00022737"/>
    </source>
</evidence>
<proteinExistence type="predicted"/>
<sequence>GDCKAVTVDNKIYVLGGAAEASGEQYGVNCDNPDSWSGDDWTKCYYFSDVNEMFDPAAGTVTDMAPMNVGRGDLGVAVKPNGNILVAGGEVARPSQDEFRQVATNRVEEYNVASNTWTDRAPLTQAKFRHGMAMAGNRILALGGHPTCTEGLLQCMQDALKSVLVYNEFPSLWLSEE</sequence>
<accession>A0ABQ7H6M8</accession>
<evidence type="ECO:0000313" key="3">
    <source>
        <dbReference type="EMBL" id="KAF5842514.1"/>
    </source>
</evidence>
<reference evidence="3" key="1">
    <citation type="submission" date="2017-08" db="EMBL/GenBank/DDBJ databases">
        <authorList>
            <person name="Polle J.E."/>
            <person name="Barry K."/>
            <person name="Cushman J."/>
            <person name="Schmutz J."/>
            <person name="Tran D."/>
            <person name="Hathwaick L.T."/>
            <person name="Yim W.C."/>
            <person name="Jenkins J."/>
            <person name="Mckie-Krisberg Z.M."/>
            <person name="Prochnik S."/>
            <person name="Lindquist E."/>
            <person name="Dockter R.B."/>
            <person name="Adam C."/>
            <person name="Molina H."/>
            <person name="Bunkerborg J."/>
            <person name="Jin E."/>
            <person name="Buchheim M."/>
            <person name="Magnuson J."/>
        </authorList>
    </citation>
    <scope>NUCLEOTIDE SEQUENCE</scope>
    <source>
        <strain evidence="3">CCAP 19/18</strain>
    </source>
</reference>
<dbReference type="PANTHER" id="PTHR24412:SF441">
    <property type="entry name" value="KELCH-LIKE PROTEIN 28"/>
    <property type="match status" value="1"/>
</dbReference>
<evidence type="ECO:0000256" key="1">
    <source>
        <dbReference type="ARBA" id="ARBA00022441"/>
    </source>
</evidence>
<dbReference type="Proteomes" id="UP000815325">
    <property type="component" value="Unassembled WGS sequence"/>
</dbReference>